<organism evidence="2 3">
    <name type="scientific">Arxiozyma heterogenica</name>
    <dbReference type="NCBI Taxonomy" id="278026"/>
    <lineage>
        <taxon>Eukaryota</taxon>
        <taxon>Fungi</taxon>
        <taxon>Dikarya</taxon>
        <taxon>Ascomycota</taxon>
        <taxon>Saccharomycotina</taxon>
        <taxon>Saccharomycetes</taxon>
        <taxon>Saccharomycetales</taxon>
        <taxon>Saccharomycetaceae</taxon>
        <taxon>Arxiozyma</taxon>
    </lineage>
</organism>
<dbReference type="InterPro" id="IPR001214">
    <property type="entry name" value="SET_dom"/>
</dbReference>
<dbReference type="PROSITE" id="PS50280">
    <property type="entry name" value="SET"/>
    <property type="match status" value="1"/>
</dbReference>
<name>A0AAN7WPF6_9SACH</name>
<dbReference type="GO" id="GO:0016279">
    <property type="term" value="F:protein-lysine N-methyltransferase activity"/>
    <property type="evidence" value="ECO:0007669"/>
    <property type="project" value="TreeGrafter"/>
</dbReference>
<evidence type="ECO:0000313" key="3">
    <source>
        <dbReference type="Proteomes" id="UP001306508"/>
    </source>
</evidence>
<dbReference type="EMBL" id="JAWIZZ010000035">
    <property type="protein sequence ID" value="KAK5781458.1"/>
    <property type="molecule type" value="Genomic_DNA"/>
</dbReference>
<dbReference type="InterPro" id="IPR046341">
    <property type="entry name" value="SET_dom_sf"/>
</dbReference>
<feature type="domain" description="SET" evidence="1">
    <location>
        <begin position="17"/>
        <end position="272"/>
    </location>
</feature>
<comment type="caution">
    <text evidence="2">The sequence shown here is derived from an EMBL/GenBank/DDBJ whole genome shotgun (WGS) entry which is preliminary data.</text>
</comment>
<protein>
    <recommendedName>
        <fullName evidence="1">SET domain-containing protein</fullName>
    </recommendedName>
</protein>
<accession>A0AAN7WPF6</accession>
<dbReference type="PANTHER" id="PTHR13271:SF147">
    <property type="entry name" value="PROTEIN-LYSINE N-METHYLTRANSFERASE EFM1-RELATED"/>
    <property type="match status" value="1"/>
</dbReference>
<gene>
    <name evidence="2" type="ORF">RI543_001005</name>
</gene>
<dbReference type="InterPro" id="IPR050600">
    <property type="entry name" value="SETD3_SETD6_MTase"/>
</dbReference>
<sequence>MEELLRWGQENGIQLPKGIEFIKDGKKGFTCIYSNPQDLQTPRFIAPLNALIIGELAEKVFGTKNNGLLKFLLAKLKYDSNPTLIDNNTLDLQKKFAPYINVLPTVPDSPLIWNPREINLLKNTNLGNSIRERLYAIFEQWHNLIENNIFLQSFKLNIGNDLELFNQWDELSMQQIYDEIILKTVNSTPTHWCSFSAYLWSHLIFTSRAFPEYLINPKNCDEYSIMLLPIIDLLNHNYTSRVEWSTNNNRSFILTLLNDNIEQGDELFNNYGPKGNEELLNGYGFVLEDNICDSVTLKIKLPLPVIENILKNEPSISLPTIDDYTTYAFEVDQKSNLADDKTRTAENYKDGITYLLNTSNDTSLTSLLQVFTFLSKHDSEIVSFSIRARLDGLQGLRNALQNKLHILKYKVPDHEYLQYEIDEYRSYCSKIYRESQIKILKHSINVLKNWEKQWLKEFKPQLLTMDKILKYDTGFVETELPACFADNTSDDISFDSTFDLFVLWIAIKIQNHSFIEKYKSVQSDLESYIARHSNNEKKFTINEDTVSFYNTYFPQKDKQNKIKIENIHVALNYVRDNSFTRSSKLQETILVTSNK</sequence>
<dbReference type="AlphaFoldDB" id="A0AAN7WPF6"/>
<proteinExistence type="predicted"/>
<dbReference type="GO" id="GO:0005634">
    <property type="term" value="C:nucleus"/>
    <property type="evidence" value="ECO:0007669"/>
    <property type="project" value="TreeGrafter"/>
</dbReference>
<dbReference type="PANTHER" id="PTHR13271">
    <property type="entry name" value="UNCHARACTERIZED PUTATIVE METHYLTRANSFERASE"/>
    <property type="match status" value="1"/>
</dbReference>
<dbReference type="Proteomes" id="UP001306508">
    <property type="component" value="Unassembled WGS sequence"/>
</dbReference>
<reference evidence="3" key="1">
    <citation type="submission" date="2023-07" db="EMBL/GenBank/DDBJ databases">
        <title>A draft genome of Kazachstania heterogenica Y-27499.</title>
        <authorList>
            <person name="Donic C."/>
            <person name="Kralova J.S."/>
            <person name="Fidel L."/>
            <person name="Ben-Dor S."/>
            <person name="Jung S."/>
        </authorList>
    </citation>
    <scope>NUCLEOTIDE SEQUENCE [LARGE SCALE GENOMIC DNA]</scope>
    <source>
        <strain evidence="3">Y27499</strain>
    </source>
</reference>
<evidence type="ECO:0000259" key="1">
    <source>
        <dbReference type="PROSITE" id="PS50280"/>
    </source>
</evidence>
<keyword evidence="3" id="KW-1185">Reference proteome</keyword>
<dbReference type="Gene3D" id="3.90.1410.10">
    <property type="entry name" value="set domain protein methyltransferase, domain 1"/>
    <property type="match status" value="1"/>
</dbReference>
<dbReference type="SUPFAM" id="SSF82199">
    <property type="entry name" value="SET domain"/>
    <property type="match status" value="1"/>
</dbReference>
<evidence type="ECO:0000313" key="2">
    <source>
        <dbReference type="EMBL" id="KAK5781458.1"/>
    </source>
</evidence>